<dbReference type="OrthoDB" id="9782159at2"/>
<dbReference type="GO" id="GO:0009055">
    <property type="term" value="F:electron transfer activity"/>
    <property type="evidence" value="ECO:0007669"/>
    <property type="project" value="TreeGrafter"/>
</dbReference>
<keyword evidence="4" id="KW-1003">Cell membrane</keyword>
<comment type="similarity">
    <text evidence="2">Belongs to the NapC/NirT/NrfH family.</text>
</comment>
<feature type="binding site" description="covalent" evidence="13">
    <location>
        <position position="119"/>
    </location>
    <ligand>
        <name>heme</name>
        <dbReference type="ChEBI" id="CHEBI:30413"/>
        <label>3</label>
    </ligand>
</feature>
<protein>
    <recommendedName>
        <fullName evidence="12">Cytochrome c-type protein</fullName>
    </recommendedName>
</protein>
<evidence type="ECO:0000313" key="17">
    <source>
        <dbReference type="EMBL" id="SDF54367.1"/>
    </source>
</evidence>
<feature type="binding site" description="covalent" evidence="13">
    <location>
        <position position="42"/>
    </location>
    <ligand>
        <name>heme</name>
        <dbReference type="ChEBI" id="CHEBI:30413"/>
        <label>1</label>
    </ligand>
</feature>
<evidence type="ECO:0000256" key="9">
    <source>
        <dbReference type="ARBA" id="ARBA00022989"/>
    </source>
</evidence>
<evidence type="ECO:0000256" key="5">
    <source>
        <dbReference type="ARBA" id="ARBA00022617"/>
    </source>
</evidence>
<keyword evidence="5 12" id="KW-0349">Heme</keyword>
<dbReference type="EMBL" id="FNBU01000014">
    <property type="protein sequence ID" value="SDF54367.1"/>
    <property type="molecule type" value="Genomic_DNA"/>
</dbReference>
<evidence type="ECO:0000256" key="1">
    <source>
        <dbReference type="ARBA" id="ARBA00004162"/>
    </source>
</evidence>
<feature type="binding site" description="covalent" evidence="13">
    <location>
        <position position="116"/>
    </location>
    <ligand>
        <name>heme</name>
        <dbReference type="ChEBI" id="CHEBI:30413"/>
        <label>3</label>
    </ligand>
</feature>
<dbReference type="PANTHER" id="PTHR30333:SF1">
    <property type="entry name" value="CYTOCHROME C-TYPE PROTEIN NAPC"/>
    <property type="match status" value="1"/>
</dbReference>
<dbReference type="InterPro" id="IPR005126">
    <property type="entry name" value="NapC/NirT_cyt_c_N"/>
</dbReference>
<keyword evidence="8 12" id="KW-0249">Electron transport</keyword>
<dbReference type="Pfam" id="PF03264">
    <property type="entry name" value="Cytochrom_NNT"/>
    <property type="match status" value="1"/>
</dbReference>
<keyword evidence="6 15" id="KW-0812">Transmembrane</keyword>
<feature type="binding site" description="axial binding residue" evidence="14">
    <location>
        <position position="60"/>
    </location>
    <ligand>
        <name>heme</name>
        <dbReference type="ChEBI" id="CHEBI:30413"/>
        <label>3</label>
    </ligand>
    <ligandPart>
        <name>Fe</name>
        <dbReference type="ChEBI" id="CHEBI:18248"/>
    </ligandPart>
</feature>
<evidence type="ECO:0000256" key="3">
    <source>
        <dbReference type="ARBA" id="ARBA00022448"/>
    </source>
</evidence>
<gene>
    <name evidence="17" type="ORF">SAMN05660235_01945</name>
</gene>
<dbReference type="InterPro" id="IPR024717">
    <property type="entry name" value="NapC/NirT/NrfH"/>
</dbReference>
<feature type="binding site" description="axial binding residue" evidence="14">
    <location>
        <position position="145"/>
    </location>
    <ligand>
        <name>heme</name>
        <dbReference type="ChEBI" id="CHEBI:30413"/>
        <label>2</label>
    </ligand>
    <ligandPart>
        <name>Fe</name>
        <dbReference type="ChEBI" id="CHEBI:18248"/>
    </ligandPart>
</feature>
<feature type="binding site" description="covalent" evidence="13">
    <location>
        <position position="45"/>
    </location>
    <ligand>
        <name>heme</name>
        <dbReference type="ChEBI" id="CHEBI:30413"/>
        <label>1</label>
    </ligand>
</feature>
<evidence type="ECO:0000256" key="7">
    <source>
        <dbReference type="ARBA" id="ARBA00022723"/>
    </source>
</evidence>
<feature type="binding site" evidence="13">
    <location>
        <position position="82"/>
    </location>
    <ligand>
        <name>a menaquinol</name>
        <dbReference type="ChEBI" id="CHEBI:18151"/>
    </ligand>
</feature>
<evidence type="ECO:0000256" key="10">
    <source>
        <dbReference type="ARBA" id="ARBA00023004"/>
    </source>
</evidence>
<sequence>MDTGQFLNRNALKLIAIGFAIAVLVMAVTAGGYAYAETPSFCGTCHSMEYAYSSWQASNHKQIACTDCHLPNSNVATKLIAKMRTGINDVYHETIRDYPATIKITTQGKQYLADNCLRCHRSTVENTKMLAGGQDCTKCHRGLVHGANKSKGGIKVE</sequence>
<keyword evidence="3 12" id="KW-0813">Transport</keyword>
<organism evidence="17 18">
    <name type="scientific">Sporolituus thermophilus DSM 23256</name>
    <dbReference type="NCBI Taxonomy" id="1123285"/>
    <lineage>
        <taxon>Bacteria</taxon>
        <taxon>Bacillati</taxon>
        <taxon>Bacillota</taxon>
        <taxon>Negativicutes</taxon>
        <taxon>Selenomonadales</taxon>
        <taxon>Sporomusaceae</taxon>
        <taxon>Sporolituus</taxon>
    </lineage>
</organism>
<feature type="binding site" description="covalent" evidence="13">
    <location>
        <position position="68"/>
    </location>
    <ligand>
        <name>heme</name>
        <dbReference type="ChEBI" id="CHEBI:30413"/>
        <label>2</label>
    </ligand>
</feature>
<feature type="binding site" description="axial binding residue" evidence="14">
    <location>
        <position position="140"/>
    </location>
    <ligand>
        <name>heme</name>
        <dbReference type="ChEBI" id="CHEBI:30413"/>
        <label>4</label>
    </ligand>
    <ligandPart>
        <name>Fe</name>
        <dbReference type="ChEBI" id="CHEBI:18248"/>
    </ligandPart>
</feature>
<name>A0A1G7LXY2_9FIRM</name>
<dbReference type="InterPro" id="IPR038266">
    <property type="entry name" value="NapC/NirT_cytc_sf"/>
</dbReference>
<keyword evidence="7 12" id="KW-0479">Metal-binding</keyword>
<feature type="binding site" description="axial binding residue" evidence="14">
    <location>
        <position position="89"/>
    </location>
    <ligand>
        <name>heme</name>
        <dbReference type="ChEBI" id="CHEBI:30413"/>
        <label>1</label>
    </ligand>
    <ligandPart>
        <name>Fe</name>
        <dbReference type="ChEBI" id="CHEBI:18248"/>
    </ligandPart>
</feature>
<dbReference type="PIRSF" id="PIRSF000013">
    <property type="entry name" value="4_hem_cytochrm_NapC"/>
    <property type="match status" value="1"/>
</dbReference>
<dbReference type="GO" id="GO:0009061">
    <property type="term" value="P:anaerobic respiration"/>
    <property type="evidence" value="ECO:0007669"/>
    <property type="project" value="TreeGrafter"/>
</dbReference>
<dbReference type="GO" id="GO:0005886">
    <property type="term" value="C:plasma membrane"/>
    <property type="evidence" value="ECO:0007669"/>
    <property type="project" value="UniProtKB-SubCell"/>
</dbReference>
<dbReference type="GO" id="GO:0019333">
    <property type="term" value="P:denitrification pathway"/>
    <property type="evidence" value="ECO:0007669"/>
    <property type="project" value="InterPro"/>
</dbReference>
<dbReference type="STRING" id="1123285.SAMN05660235_01945"/>
<dbReference type="PANTHER" id="PTHR30333">
    <property type="entry name" value="CYTOCHROME C-TYPE PROTEIN"/>
    <property type="match status" value="1"/>
</dbReference>
<comment type="cofactor">
    <cofactor evidence="13">
        <name>heme</name>
        <dbReference type="ChEBI" id="CHEBI:30413"/>
    </cofactor>
    <text evidence="13">Binds 4 heme groups per subunit.</text>
</comment>
<feature type="binding site" description="covalent" evidence="13">
    <location>
        <position position="139"/>
    </location>
    <ligand>
        <name>heme</name>
        <dbReference type="ChEBI" id="CHEBI:30413"/>
        <label>4</label>
    </ligand>
</feature>
<feature type="binding site" description="axial binding residue" evidence="14">
    <location>
        <position position="48"/>
    </location>
    <ligand>
        <name>heme</name>
        <dbReference type="ChEBI" id="CHEBI:30413"/>
        <label>1</label>
    </ligand>
    <ligandPart>
        <name>Fe</name>
        <dbReference type="ChEBI" id="CHEBI:18248"/>
    </ligandPart>
</feature>
<keyword evidence="11 15" id="KW-0472">Membrane</keyword>
<feature type="transmembrane region" description="Helical" evidence="15">
    <location>
        <begin position="12"/>
        <end position="36"/>
    </location>
</feature>
<dbReference type="GO" id="GO:0046872">
    <property type="term" value="F:metal ion binding"/>
    <property type="evidence" value="ECO:0007669"/>
    <property type="project" value="UniProtKB-KW"/>
</dbReference>
<evidence type="ECO:0000256" key="11">
    <source>
        <dbReference type="ARBA" id="ARBA00023136"/>
    </source>
</evidence>
<feature type="binding site" description="covalent" evidence="13">
    <location>
        <position position="136"/>
    </location>
    <ligand>
        <name>heme</name>
        <dbReference type="ChEBI" id="CHEBI:30413"/>
        <label>4</label>
    </ligand>
</feature>
<comment type="PTM">
    <text evidence="12">Binds 4 heme groups per subunit.</text>
</comment>
<evidence type="ECO:0000256" key="2">
    <source>
        <dbReference type="ARBA" id="ARBA00007395"/>
    </source>
</evidence>
<evidence type="ECO:0000256" key="15">
    <source>
        <dbReference type="SAM" id="Phobius"/>
    </source>
</evidence>
<dbReference type="InterPro" id="IPR051174">
    <property type="entry name" value="Cytochrome_c-type_ET"/>
</dbReference>
<evidence type="ECO:0000256" key="12">
    <source>
        <dbReference type="PIRNR" id="PIRNR000013"/>
    </source>
</evidence>
<evidence type="ECO:0000256" key="4">
    <source>
        <dbReference type="ARBA" id="ARBA00022475"/>
    </source>
</evidence>
<feature type="binding site" description="covalent" evidence="13">
    <location>
        <position position="65"/>
    </location>
    <ligand>
        <name>heme</name>
        <dbReference type="ChEBI" id="CHEBI:30413"/>
        <label>2</label>
    </ligand>
</feature>
<feature type="binding site" description="axial binding residue" evidence="14">
    <location>
        <position position="69"/>
    </location>
    <ligand>
        <name>heme</name>
        <dbReference type="ChEBI" id="CHEBI:30413"/>
        <label>2</label>
    </ligand>
    <ligandPart>
        <name>Fe</name>
        <dbReference type="ChEBI" id="CHEBI:18248"/>
    </ligandPart>
</feature>
<feature type="domain" description="NapC/NirT cytochrome c N-terminal" evidence="16">
    <location>
        <begin position="11"/>
        <end position="146"/>
    </location>
</feature>
<accession>A0A1G7LXY2</accession>
<keyword evidence="18" id="KW-1185">Reference proteome</keyword>
<evidence type="ECO:0000256" key="6">
    <source>
        <dbReference type="ARBA" id="ARBA00022692"/>
    </source>
</evidence>
<dbReference type="Proteomes" id="UP000243333">
    <property type="component" value="Unassembled WGS sequence"/>
</dbReference>
<evidence type="ECO:0000259" key="16">
    <source>
        <dbReference type="Pfam" id="PF03264"/>
    </source>
</evidence>
<comment type="subcellular location">
    <subcellularLocation>
        <location evidence="1">Cell membrane</location>
        <topology evidence="1">Single-pass membrane protein</topology>
    </subcellularLocation>
</comment>
<reference evidence="18" key="1">
    <citation type="submission" date="2016-10" db="EMBL/GenBank/DDBJ databases">
        <authorList>
            <person name="Varghese N."/>
            <person name="Submissions S."/>
        </authorList>
    </citation>
    <scope>NUCLEOTIDE SEQUENCE [LARGE SCALE GENOMIC DNA]</scope>
    <source>
        <strain evidence="18">DSM 23256</strain>
    </source>
</reference>
<keyword evidence="9 15" id="KW-1133">Transmembrane helix</keyword>
<evidence type="ECO:0000256" key="13">
    <source>
        <dbReference type="PIRSR" id="PIRSR000013-1"/>
    </source>
</evidence>
<evidence type="ECO:0000256" key="14">
    <source>
        <dbReference type="PIRSR" id="PIRSR000013-2"/>
    </source>
</evidence>
<dbReference type="RefSeq" id="WP_093690356.1">
    <property type="nucleotide sequence ID" value="NZ_FNBU01000014.1"/>
</dbReference>
<dbReference type="SUPFAM" id="SSF48695">
    <property type="entry name" value="Multiheme cytochromes"/>
    <property type="match status" value="1"/>
</dbReference>
<keyword evidence="10 12" id="KW-0408">Iron</keyword>
<dbReference type="AlphaFoldDB" id="A0A1G7LXY2"/>
<feature type="binding site" description="axial binding residue" evidence="14">
    <location>
        <position position="120"/>
    </location>
    <ligand>
        <name>heme</name>
        <dbReference type="ChEBI" id="CHEBI:30413"/>
        <label>3</label>
    </ligand>
    <ligandPart>
        <name>Fe</name>
        <dbReference type="ChEBI" id="CHEBI:18248"/>
    </ligandPart>
</feature>
<proteinExistence type="inferred from homology"/>
<dbReference type="InterPro" id="IPR036280">
    <property type="entry name" value="Multihaem_cyt_sf"/>
</dbReference>
<feature type="binding site" evidence="13">
    <location>
        <position position="89"/>
    </location>
    <ligand>
        <name>a menaquinol</name>
        <dbReference type="ChEBI" id="CHEBI:18151"/>
    </ligand>
</feature>
<evidence type="ECO:0000256" key="8">
    <source>
        <dbReference type="ARBA" id="ARBA00022982"/>
    </source>
</evidence>
<dbReference type="Gene3D" id="1.10.3820.10">
    <property type="entry name" value="Di-heme elbow motif domain"/>
    <property type="match status" value="1"/>
</dbReference>
<evidence type="ECO:0000313" key="18">
    <source>
        <dbReference type="Proteomes" id="UP000243333"/>
    </source>
</evidence>
<dbReference type="GO" id="GO:0020037">
    <property type="term" value="F:heme binding"/>
    <property type="evidence" value="ECO:0007669"/>
    <property type="project" value="InterPro"/>
</dbReference>